<gene>
    <name evidence="1" type="ORF">GCM10010136_24600</name>
</gene>
<sequence length="413" mass="46825">MSDISITGEISNKERLGRAVHQNRLLSKAGLSERLFTLLFSGLVYPQIWEDPIVDMDAMALDESHSMVVIASGGCNVLSYLTRQPARIDAVDLNAAHIALNKMKLSAVKNLPDQKAFFRFFGANGVRGNAEAYDLFLKNTLDADTRAYWESRNWKGQRRICVFERNFYQTGLLGFFIGTAHRLAKLHGVDPAKIMQSRTLAEQRDFFRLELKPILEKPLLRWLCANRASLFGLGIPPAQYEALLSSGERGMADVLATRLEKLSCHFPLKDNYFAWQAFARRYAEPGEAKLPPYLEAENFETIRAHADRVHIHHLNFVELLQQKPANSVDRYVLLDAQDWMTDDQLNTLWNEITRSAAPGARVIFRTANEPSLLPGRVDADTLAQWRYFENASRAFGAADRSGIYGGFHLYEKI</sequence>
<dbReference type="PANTHER" id="PTHR47473:SF1">
    <property type="entry name" value="METHYLTRANSFERASE DOMAIN-CONTAINING PROTEIN"/>
    <property type="match status" value="1"/>
</dbReference>
<dbReference type="InterPro" id="IPR021829">
    <property type="entry name" value="DUF3419"/>
</dbReference>
<evidence type="ECO:0000313" key="1">
    <source>
        <dbReference type="EMBL" id="GHC75122.1"/>
    </source>
</evidence>
<reference evidence="1" key="1">
    <citation type="journal article" date="2014" name="Int. J. Syst. Evol. Microbiol.">
        <title>Complete genome sequence of Corynebacterium casei LMG S-19264T (=DSM 44701T), isolated from a smear-ripened cheese.</title>
        <authorList>
            <consortium name="US DOE Joint Genome Institute (JGI-PGF)"/>
            <person name="Walter F."/>
            <person name="Albersmeier A."/>
            <person name="Kalinowski J."/>
            <person name="Ruckert C."/>
        </authorList>
    </citation>
    <scope>NUCLEOTIDE SEQUENCE</scope>
    <source>
        <strain evidence="1">KCTC 42097</strain>
    </source>
</reference>
<comment type="caution">
    <text evidence="1">The sequence shown here is derived from an EMBL/GenBank/DDBJ whole genome shotgun (WGS) entry which is preliminary data.</text>
</comment>
<name>A0A8J3GJ01_9HYPH</name>
<dbReference type="GO" id="GO:0016740">
    <property type="term" value="F:transferase activity"/>
    <property type="evidence" value="ECO:0007669"/>
    <property type="project" value="UniProtKB-KW"/>
</dbReference>
<evidence type="ECO:0000313" key="2">
    <source>
        <dbReference type="Proteomes" id="UP000641137"/>
    </source>
</evidence>
<dbReference type="Gene3D" id="3.40.50.150">
    <property type="entry name" value="Vaccinia Virus protein VP39"/>
    <property type="match status" value="1"/>
</dbReference>
<dbReference type="PANTHER" id="PTHR47473">
    <property type="entry name" value="BTA1P"/>
    <property type="match status" value="1"/>
</dbReference>
<accession>A0A8J3GJ01</accession>
<dbReference type="SUPFAM" id="SSF53335">
    <property type="entry name" value="S-adenosyl-L-methionine-dependent methyltransferases"/>
    <property type="match status" value="1"/>
</dbReference>
<dbReference type="AlphaFoldDB" id="A0A8J3GJ01"/>
<keyword evidence="2" id="KW-1185">Reference proteome</keyword>
<proteinExistence type="predicted"/>
<dbReference type="Proteomes" id="UP000641137">
    <property type="component" value="Unassembled WGS sequence"/>
</dbReference>
<protein>
    <submittedName>
        <fullName evidence="1">S-adenosylmethionine--diacylglycerol 3-amino-3-carboxypropyl transferase</fullName>
    </submittedName>
</protein>
<dbReference type="Pfam" id="PF11899">
    <property type="entry name" value="DUF3419"/>
    <property type="match status" value="1"/>
</dbReference>
<dbReference type="RefSeq" id="WP_189490585.1">
    <property type="nucleotide sequence ID" value="NZ_BMZO01000008.1"/>
</dbReference>
<reference evidence="1" key="2">
    <citation type="submission" date="2020-09" db="EMBL/GenBank/DDBJ databases">
        <authorList>
            <person name="Sun Q."/>
            <person name="Kim S."/>
        </authorList>
    </citation>
    <scope>NUCLEOTIDE SEQUENCE</scope>
    <source>
        <strain evidence="1">KCTC 42097</strain>
    </source>
</reference>
<keyword evidence="1" id="KW-0808">Transferase</keyword>
<dbReference type="InterPro" id="IPR029063">
    <property type="entry name" value="SAM-dependent_MTases_sf"/>
</dbReference>
<organism evidence="1 2">
    <name type="scientific">Limoniibacter endophyticus</name>
    <dbReference type="NCBI Taxonomy" id="1565040"/>
    <lineage>
        <taxon>Bacteria</taxon>
        <taxon>Pseudomonadati</taxon>
        <taxon>Pseudomonadota</taxon>
        <taxon>Alphaproteobacteria</taxon>
        <taxon>Hyphomicrobiales</taxon>
        <taxon>Bartonellaceae</taxon>
        <taxon>Limoniibacter</taxon>
    </lineage>
</organism>
<dbReference type="EMBL" id="BMZO01000008">
    <property type="protein sequence ID" value="GHC75122.1"/>
    <property type="molecule type" value="Genomic_DNA"/>
</dbReference>